<protein>
    <submittedName>
        <fullName evidence="11">Ger(X)C family germination protein</fullName>
    </submittedName>
</protein>
<dbReference type="InterPro" id="IPR038501">
    <property type="entry name" value="Spore_GerAC_C_sf"/>
</dbReference>
<keyword evidence="4 8" id="KW-0732">Signal</keyword>
<evidence type="ECO:0000259" key="10">
    <source>
        <dbReference type="Pfam" id="PF25198"/>
    </source>
</evidence>
<comment type="caution">
    <text evidence="11">The sequence shown here is derived from an EMBL/GenBank/DDBJ whole genome shotgun (WGS) entry which is preliminary data.</text>
</comment>
<evidence type="ECO:0000256" key="6">
    <source>
        <dbReference type="ARBA" id="ARBA00023139"/>
    </source>
</evidence>
<feature type="chain" id="PRO_5047290557" evidence="8">
    <location>
        <begin position="24"/>
        <end position="406"/>
    </location>
</feature>
<evidence type="ECO:0000256" key="2">
    <source>
        <dbReference type="ARBA" id="ARBA00007886"/>
    </source>
</evidence>
<feature type="domain" description="Spore germination GerAC-like C-terminal" evidence="9">
    <location>
        <begin position="225"/>
        <end position="395"/>
    </location>
</feature>
<evidence type="ECO:0000256" key="1">
    <source>
        <dbReference type="ARBA" id="ARBA00004635"/>
    </source>
</evidence>
<organism evidence="11 12">
    <name type="scientific">Ammoniphilus resinae</name>
    <dbReference type="NCBI Taxonomy" id="861532"/>
    <lineage>
        <taxon>Bacteria</taxon>
        <taxon>Bacillati</taxon>
        <taxon>Bacillota</taxon>
        <taxon>Bacilli</taxon>
        <taxon>Bacillales</taxon>
        <taxon>Paenibacillaceae</taxon>
        <taxon>Aneurinibacillus group</taxon>
        <taxon>Ammoniphilus</taxon>
    </lineage>
</organism>
<gene>
    <name evidence="11" type="ORF">J2Z37_004402</name>
</gene>
<evidence type="ECO:0000256" key="3">
    <source>
        <dbReference type="ARBA" id="ARBA00022544"/>
    </source>
</evidence>
<keyword evidence="3" id="KW-0309">Germination</keyword>
<evidence type="ECO:0000256" key="5">
    <source>
        <dbReference type="ARBA" id="ARBA00023136"/>
    </source>
</evidence>
<keyword evidence="7" id="KW-0449">Lipoprotein</keyword>
<keyword evidence="5" id="KW-0472">Membrane</keyword>
<name>A0ABS4GVU3_9BACL</name>
<dbReference type="InterPro" id="IPR046953">
    <property type="entry name" value="Spore_GerAC-like_C"/>
</dbReference>
<keyword evidence="12" id="KW-1185">Reference proteome</keyword>
<dbReference type="Pfam" id="PF25198">
    <property type="entry name" value="Spore_GerAC_N"/>
    <property type="match status" value="1"/>
</dbReference>
<dbReference type="RefSeq" id="WP_342453865.1">
    <property type="nucleotide sequence ID" value="NZ_JAGGKT010000020.1"/>
</dbReference>
<proteinExistence type="inferred from homology"/>
<feature type="domain" description="Spore germination protein N-terminal" evidence="10">
    <location>
        <begin position="21"/>
        <end position="187"/>
    </location>
</feature>
<dbReference type="Pfam" id="PF05504">
    <property type="entry name" value="Spore_GerAC"/>
    <property type="match status" value="1"/>
</dbReference>
<dbReference type="Gene3D" id="3.30.300.210">
    <property type="entry name" value="Nutrient germinant receptor protein C, domain 3"/>
    <property type="match status" value="1"/>
</dbReference>
<comment type="similarity">
    <text evidence="2">Belongs to the GerABKC lipoprotein family.</text>
</comment>
<evidence type="ECO:0000259" key="9">
    <source>
        <dbReference type="Pfam" id="PF05504"/>
    </source>
</evidence>
<dbReference type="InterPro" id="IPR008844">
    <property type="entry name" value="Spore_GerAC-like"/>
</dbReference>
<dbReference type="PANTHER" id="PTHR35789">
    <property type="entry name" value="SPORE GERMINATION PROTEIN B3"/>
    <property type="match status" value="1"/>
</dbReference>
<feature type="signal peptide" evidence="8">
    <location>
        <begin position="1"/>
        <end position="23"/>
    </location>
</feature>
<dbReference type="InterPro" id="IPR057336">
    <property type="entry name" value="GerAC_N"/>
</dbReference>
<accession>A0ABS4GVU3</accession>
<dbReference type="PANTHER" id="PTHR35789:SF1">
    <property type="entry name" value="SPORE GERMINATION PROTEIN B3"/>
    <property type="match status" value="1"/>
</dbReference>
<sequence length="406" mass="46668">MRKLSFLLPWVFMLILTACGDRAELEDLGHVVVLGVDKAEDHQVAVTFQIANPQVGSTSQASAENEPPSDILTITAPDIVSAKELAQSVASRKLNFTHLNTMIISEELARTKQFHHVIASSTGDREMRREIHIIISKEKASEFIHANKPKLETRPHKYYAFMQDRWRDIGFVPDATINRYFERLSGELFLAIYATTTRSPKHEKDEDQYLAGQVPQQGGDPVQVMGSAVFKFGQMIGTLTGEETRIALFLRPKAVNRSVVASYPDPRKKDFRVTVRLLRVSPTDVKINVHKDPTEVKVRVPLKVQVIQIPSLVDYVLDLKYQEQLKRAIKESLESKANALVKKTQEQFASEPFKWYLFARKEFWTMKDYREYQWEKKYTEAKVQIEFMPSIESFGKQFKPPQIHEQ</sequence>
<reference evidence="11 12" key="1">
    <citation type="submission" date="2021-03" db="EMBL/GenBank/DDBJ databases">
        <title>Genomic Encyclopedia of Type Strains, Phase IV (KMG-IV): sequencing the most valuable type-strain genomes for metagenomic binning, comparative biology and taxonomic classification.</title>
        <authorList>
            <person name="Goeker M."/>
        </authorList>
    </citation>
    <scope>NUCLEOTIDE SEQUENCE [LARGE SCALE GENOMIC DNA]</scope>
    <source>
        <strain evidence="11 12">DSM 24738</strain>
    </source>
</reference>
<evidence type="ECO:0000256" key="7">
    <source>
        <dbReference type="ARBA" id="ARBA00023288"/>
    </source>
</evidence>
<evidence type="ECO:0000313" key="12">
    <source>
        <dbReference type="Proteomes" id="UP001519343"/>
    </source>
</evidence>
<evidence type="ECO:0000313" key="11">
    <source>
        <dbReference type="EMBL" id="MBP1934382.1"/>
    </source>
</evidence>
<evidence type="ECO:0000256" key="4">
    <source>
        <dbReference type="ARBA" id="ARBA00022729"/>
    </source>
</evidence>
<dbReference type="EMBL" id="JAGGKT010000020">
    <property type="protein sequence ID" value="MBP1934382.1"/>
    <property type="molecule type" value="Genomic_DNA"/>
</dbReference>
<dbReference type="Proteomes" id="UP001519343">
    <property type="component" value="Unassembled WGS sequence"/>
</dbReference>
<comment type="subcellular location">
    <subcellularLocation>
        <location evidence="1">Membrane</location>
        <topology evidence="1">Lipid-anchor</topology>
    </subcellularLocation>
</comment>
<evidence type="ECO:0000256" key="8">
    <source>
        <dbReference type="SAM" id="SignalP"/>
    </source>
</evidence>
<dbReference type="PROSITE" id="PS51257">
    <property type="entry name" value="PROKAR_LIPOPROTEIN"/>
    <property type="match status" value="1"/>
</dbReference>
<keyword evidence="6" id="KW-0564">Palmitate</keyword>